<dbReference type="Proteomes" id="UP000001916">
    <property type="component" value="Chromosome"/>
</dbReference>
<dbReference type="CDD" id="cd06259">
    <property type="entry name" value="YdcF-like"/>
    <property type="match status" value="1"/>
</dbReference>
<feature type="chain" id="PRO_5003093336" description="DUF218 domain-containing protein" evidence="1">
    <location>
        <begin position="21"/>
        <end position="181"/>
    </location>
</feature>
<dbReference type="EMBL" id="CP002042">
    <property type="protein sequence ID" value="ADH64127.1"/>
    <property type="molecule type" value="Genomic_DNA"/>
</dbReference>
<dbReference type="AlphaFoldDB" id="D7BIF2"/>
<dbReference type="Pfam" id="PF02698">
    <property type="entry name" value="DUF218"/>
    <property type="match status" value="1"/>
</dbReference>
<dbReference type="HOGENOM" id="CLU_051474_3_0_0"/>
<dbReference type="GO" id="GO:0005886">
    <property type="term" value="C:plasma membrane"/>
    <property type="evidence" value="ECO:0007669"/>
    <property type="project" value="TreeGrafter"/>
</dbReference>
<dbReference type="Gene3D" id="3.40.50.620">
    <property type="entry name" value="HUPs"/>
    <property type="match status" value="1"/>
</dbReference>
<evidence type="ECO:0000313" key="3">
    <source>
        <dbReference type="EMBL" id="ADH64127.1"/>
    </source>
</evidence>
<dbReference type="InterPro" id="IPR014729">
    <property type="entry name" value="Rossmann-like_a/b/a_fold"/>
</dbReference>
<accession>D7BIF2</accession>
<dbReference type="KEGG" id="msv:Mesil_2261"/>
<reference evidence="3 4" key="1">
    <citation type="journal article" date="2010" name="Stand. Genomic Sci.">
        <title>Complete genome sequence of Meiothermus silvanus type strain (VI-R2).</title>
        <authorList>
            <person name="Sikorski J."/>
            <person name="Tindall B.J."/>
            <person name="Lowry S."/>
            <person name="Lucas S."/>
            <person name="Nolan M."/>
            <person name="Copeland A."/>
            <person name="Glavina Del Rio T."/>
            <person name="Tice H."/>
            <person name="Cheng J.F."/>
            <person name="Han C."/>
            <person name="Pitluck S."/>
            <person name="Liolios K."/>
            <person name="Ivanova N."/>
            <person name="Mavromatis K."/>
            <person name="Mikhailova N."/>
            <person name="Pati A."/>
            <person name="Goodwin L."/>
            <person name="Chen A."/>
            <person name="Palaniappan K."/>
            <person name="Land M."/>
            <person name="Hauser L."/>
            <person name="Chang Y.J."/>
            <person name="Jeffries C.D."/>
            <person name="Rohde M."/>
            <person name="Goker M."/>
            <person name="Woyke T."/>
            <person name="Bristow J."/>
            <person name="Eisen J.A."/>
            <person name="Markowitz V."/>
            <person name="Hugenholtz P."/>
            <person name="Kyrpides N.C."/>
            <person name="Klenk H.P."/>
            <person name="Lapidus A."/>
        </authorList>
    </citation>
    <scope>NUCLEOTIDE SEQUENCE [LARGE SCALE GENOMIC DNA]</scope>
    <source>
        <strain evidence="4">ATCC 700542 / DSM 9946 / VI-R2</strain>
    </source>
</reference>
<evidence type="ECO:0000259" key="2">
    <source>
        <dbReference type="Pfam" id="PF02698"/>
    </source>
</evidence>
<evidence type="ECO:0000313" key="4">
    <source>
        <dbReference type="Proteomes" id="UP000001916"/>
    </source>
</evidence>
<feature type="domain" description="DUF218" evidence="2">
    <location>
        <begin position="35"/>
        <end position="168"/>
    </location>
</feature>
<dbReference type="eggNOG" id="COG1434">
    <property type="taxonomic scope" value="Bacteria"/>
</dbReference>
<evidence type="ECO:0000256" key="1">
    <source>
        <dbReference type="SAM" id="SignalP"/>
    </source>
</evidence>
<sequence>MIAVRILLLLLLMTLGWAQAPEYGHDPVSGTAPSWIVVLGAAQYNGHPSPILKGRLETALRLYRQHRAPGIIVTGGKQPGDRYSEGEVGCRYLKAQGVPPTALRCETESHSTWQNLNNIKDTVGKQNVIVVTDEPHLPRALYLAESLGIKAQGYPVRGTFSSSYYWRESVLGILARFGVVH</sequence>
<dbReference type="PANTHER" id="PTHR30336:SF20">
    <property type="entry name" value="DUF218 DOMAIN-CONTAINING PROTEIN"/>
    <property type="match status" value="1"/>
</dbReference>
<dbReference type="InterPro" id="IPR003848">
    <property type="entry name" value="DUF218"/>
</dbReference>
<name>D7BIF2_ALLS1</name>
<protein>
    <recommendedName>
        <fullName evidence="2">DUF218 domain-containing protein</fullName>
    </recommendedName>
</protein>
<feature type="signal peptide" evidence="1">
    <location>
        <begin position="1"/>
        <end position="20"/>
    </location>
</feature>
<dbReference type="RefSeq" id="WP_013158672.1">
    <property type="nucleotide sequence ID" value="NC_014212.1"/>
</dbReference>
<keyword evidence="4" id="KW-1185">Reference proteome</keyword>
<organism evidence="3 4">
    <name type="scientific">Allomeiothermus silvanus (strain ATCC 700542 / DSM 9946 / NBRC 106475 / NCIMB 13440 / VI-R2)</name>
    <name type="common">Thermus silvanus</name>
    <dbReference type="NCBI Taxonomy" id="526227"/>
    <lineage>
        <taxon>Bacteria</taxon>
        <taxon>Thermotogati</taxon>
        <taxon>Deinococcota</taxon>
        <taxon>Deinococci</taxon>
        <taxon>Thermales</taxon>
        <taxon>Thermaceae</taxon>
        <taxon>Allomeiothermus</taxon>
    </lineage>
</organism>
<proteinExistence type="predicted"/>
<dbReference type="PANTHER" id="PTHR30336">
    <property type="entry name" value="INNER MEMBRANE PROTEIN, PROBABLE PERMEASE"/>
    <property type="match status" value="1"/>
</dbReference>
<keyword evidence="1" id="KW-0732">Signal</keyword>
<gene>
    <name evidence="3" type="ordered locus">Mesil_2261</name>
</gene>
<dbReference type="InterPro" id="IPR051599">
    <property type="entry name" value="Cell_Envelope_Assoc"/>
</dbReference>